<dbReference type="Proteomes" id="UP000738349">
    <property type="component" value="Unassembled WGS sequence"/>
</dbReference>
<feature type="region of interest" description="Disordered" evidence="1">
    <location>
        <begin position="987"/>
        <end position="1013"/>
    </location>
</feature>
<dbReference type="PANTHER" id="PTHR19959:SF119">
    <property type="entry name" value="FUNGAL LIPASE-LIKE DOMAIN-CONTAINING PROTEIN"/>
    <property type="match status" value="1"/>
</dbReference>
<dbReference type="Gene3D" id="1.25.40.10">
    <property type="entry name" value="Tetratricopeptide repeat domain"/>
    <property type="match status" value="2"/>
</dbReference>
<reference evidence="3" key="1">
    <citation type="journal article" date="2021" name="Nat. Commun.">
        <title>Genetic determinants of endophytism in the Arabidopsis root mycobiome.</title>
        <authorList>
            <person name="Mesny F."/>
            <person name="Miyauchi S."/>
            <person name="Thiergart T."/>
            <person name="Pickel B."/>
            <person name="Atanasova L."/>
            <person name="Karlsson M."/>
            <person name="Huettel B."/>
            <person name="Barry K.W."/>
            <person name="Haridas S."/>
            <person name="Chen C."/>
            <person name="Bauer D."/>
            <person name="Andreopoulos W."/>
            <person name="Pangilinan J."/>
            <person name="LaButti K."/>
            <person name="Riley R."/>
            <person name="Lipzen A."/>
            <person name="Clum A."/>
            <person name="Drula E."/>
            <person name="Henrissat B."/>
            <person name="Kohler A."/>
            <person name="Grigoriev I.V."/>
            <person name="Martin F.M."/>
            <person name="Hacquard S."/>
        </authorList>
    </citation>
    <scope>NUCLEOTIDE SEQUENCE</scope>
    <source>
        <strain evidence="3">MPI-CAGE-AT-0147</strain>
    </source>
</reference>
<feature type="domain" description="CHAT" evidence="2">
    <location>
        <begin position="702"/>
        <end position="958"/>
    </location>
</feature>
<evidence type="ECO:0000259" key="2">
    <source>
        <dbReference type="Pfam" id="PF12770"/>
    </source>
</evidence>
<dbReference type="SUPFAM" id="SSF48452">
    <property type="entry name" value="TPR-like"/>
    <property type="match status" value="1"/>
</dbReference>
<feature type="compositionally biased region" description="Basic and acidic residues" evidence="1">
    <location>
        <begin position="987"/>
        <end position="999"/>
    </location>
</feature>
<evidence type="ECO:0000256" key="1">
    <source>
        <dbReference type="SAM" id="MobiDB-lite"/>
    </source>
</evidence>
<dbReference type="EMBL" id="JAGMUV010000003">
    <property type="protein sequence ID" value="KAH7165304.1"/>
    <property type="molecule type" value="Genomic_DNA"/>
</dbReference>
<comment type="caution">
    <text evidence="3">The sequence shown here is derived from an EMBL/GenBank/DDBJ whole genome shotgun (WGS) entry which is preliminary data.</text>
</comment>
<dbReference type="Pfam" id="PF12770">
    <property type="entry name" value="CHAT"/>
    <property type="match status" value="1"/>
</dbReference>
<feature type="non-terminal residue" evidence="3">
    <location>
        <position position="1"/>
    </location>
</feature>
<dbReference type="PANTHER" id="PTHR19959">
    <property type="entry name" value="KINESIN LIGHT CHAIN"/>
    <property type="match status" value="1"/>
</dbReference>
<dbReference type="Pfam" id="PF13374">
    <property type="entry name" value="TPR_10"/>
    <property type="match status" value="1"/>
</dbReference>
<dbReference type="InterPro" id="IPR024983">
    <property type="entry name" value="CHAT_dom"/>
</dbReference>
<proteinExistence type="predicted"/>
<sequence>MDALEEAIQVTQEAVTITPTDHPAQQKYASNLANYLGNRYLRTGSTSDLDEAIQLSREAVAATPTGYNDRGMYSGNLGMQLGLRHTRNGSVDDLEEAIRVSREAVDTIPGGHMDRAAYLSSLGNQFGARYLSTGSIGDLEQAIQLIREAIDATPAESPDRIMYYTNLGIRLGDRFLRTGNIADLEEAIRLAKKVVEATPDNHPSRPERLDNLANRLSTRYHRTGSLEDLEASIAVTRDSISATSNDHGDRPTYAGNLGLRLGERYSLMGSMEDLQEAIQFCRELVAATPEDHRDRPGVLNNLGNHLRNRHIRTGAMNDLEESIQIGRDALELTPTDHPLRAGRLSNLGSRLASRCSKTGETADLDEAIRLTKEALDIRSTDHPEWAKYASILATRFKEKYGITGALDDLEEATRLSQGAVDATPHDHADRGRRMSNLGNHLSAKYLKTGDISALKKSLSYRKACLNQTNALNIDRILGGRQVVRICALLHDWEQAYEASTISIPLIPKLVLRSLSNSDKQHILSEINGVASDAAAAALNAHKGPLAALRFLEQGRGVLGTSLQELRTDVLDLQQKYPRLAAEFSRLQSELEQHATSSEVLEHGVDPYKNTASQRRYDTGKQLDRLIAEIRQQPEFEDFLLAPRIEEIQDAAKYGPIVIINVSEYRCDAIMIQPDRIRQIPFHHITEAEMNEMVRESDLGRPEVLSWLWDEIAEPILNTLGFTDPPVNEWPRVWWIPTGPLAKFPIHAAGNHAKGSSDTVLDRVMSSYSSSVKAIIDGRRRHIPAVTPDQALLISMKTTPGHSSLPFAAKEIDTIRGLCKTMGLDTVEPPRRKQNIISSMPQCQIFHFAGHGHTNGLDPSKSQLVLEDGRTDPLTVADLLGLNLRKHSPFLAYLSACGTGQIKEEKFFDESIHLISGCQLSGFRHVIGTLWEVNDELCVDMARMTYKGIHDGGMTDLSVCQGLHNATRHLRDRWLGLNANTMRAKTIDDTKLGKGEEARDACPTAGRGDRLPRD</sequence>
<keyword evidence="4" id="KW-1185">Reference proteome</keyword>
<organism evidence="3 4">
    <name type="scientific">Dactylonectria macrodidyma</name>
    <dbReference type="NCBI Taxonomy" id="307937"/>
    <lineage>
        <taxon>Eukaryota</taxon>
        <taxon>Fungi</taxon>
        <taxon>Dikarya</taxon>
        <taxon>Ascomycota</taxon>
        <taxon>Pezizomycotina</taxon>
        <taxon>Sordariomycetes</taxon>
        <taxon>Hypocreomycetidae</taxon>
        <taxon>Hypocreales</taxon>
        <taxon>Nectriaceae</taxon>
        <taxon>Dactylonectria</taxon>
    </lineage>
</organism>
<gene>
    <name evidence="3" type="ORF">EDB81DRAFT_710764</name>
</gene>
<dbReference type="OrthoDB" id="9991317at2759"/>
<name>A0A9P9FK12_9HYPO</name>
<dbReference type="InterPro" id="IPR011990">
    <property type="entry name" value="TPR-like_helical_dom_sf"/>
</dbReference>
<evidence type="ECO:0000313" key="4">
    <source>
        <dbReference type="Proteomes" id="UP000738349"/>
    </source>
</evidence>
<evidence type="ECO:0000313" key="3">
    <source>
        <dbReference type="EMBL" id="KAH7165304.1"/>
    </source>
</evidence>
<protein>
    <submittedName>
        <fullName evidence="3">CHAT domain-containing protein</fullName>
    </submittedName>
</protein>
<dbReference type="InterPro" id="IPR012344">
    <property type="entry name" value="Matrix_HIV/RSV_N"/>
</dbReference>
<dbReference type="Gene3D" id="1.10.150.90">
    <property type="entry name" value="Immunodeficiency lentiviruses, gag gene matrix protein p17"/>
    <property type="match status" value="1"/>
</dbReference>
<accession>A0A9P9FK12</accession>
<dbReference type="SUPFAM" id="SSF81901">
    <property type="entry name" value="HCP-like"/>
    <property type="match status" value="1"/>
</dbReference>
<dbReference type="AlphaFoldDB" id="A0A9P9FK12"/>